<feature type="transmembrane region" description="Helical" evidence="2">
    <location>
        <begin position="375"/>
        <end position="397"/>
    </location>
</feature>
<dbReference type="OrthoDB" id="194399at2759"/>
<keyword evidence="5" id="KW-1185">Reference proteome</keyword>
<dbReference type="GO" id="GO:0016020">
    <property type="term" value="C:membrane"/>
    <property type="evidence" value="ECO:0007669"/>
    <property type="project" value="UniProtKB-SubCell"/>
</dbReference>
<organism evidence="4 5">
    <name type="scientific">Triparma columacea</name>
    <dbReference type="NCBI Taxonomy" id="722753"/>
    <lineage>
        <taxon>Eukaryota</taxon>
        <taxon>Sar</taxon>
        <taxon>Stramenopiles</taxon>
        <taxon>Ochrophyta</taxon>
        <taxon>Bolidophyceae</taxon>
        <taxon>Parmales</taxon>
        <taxon>Triparmaceae</taxon>
        <taxon>Triparma</taxon>
    </lineage>
</organism>
<evidence type="ECO:0000313" key="5">
    <source>
        <dbReference type="Proteomes" id="UP001165065"/>
    </source>
</evidence>
<feature type="transmembrane region" description="Helical" evidence="2">
    <location>
        <begin position="248"/>
        <end position="271"/>
    </location>
</feature>
<dbReference type="InterPro" id="IPR036259">
    <property type="entry name" value="MFS_trans_sf"/>
</dbReference>
<comment type="caution">
    <text evidence="4">The sequence shown here is derived from an EMBL/GenBank/DDBJ whole genome shotgun (WGS) entry which is preliminary data.</text>
</comment>
<gene>
    <name evidence="4" type="ORF">TrCOL_g768</name>
</gene>
<evidence type="ECO:0000256" key="1">
    <source>
        <dbReference type="ARBA" id="ARBA00004141"/>
    </source>
</evidence>
<feature type="domain" description="Major facilitator superfamily (MFS) profile" evidence="3">
    <location>
        <begin position="13"/>
        <end position="435"/>
    </location>
</feature>
<comment type="subcellular location">
    <subcellularLocation>
        <location evidence="1">Membrane</location>
        <topology evidence="1">Multi-pass membrane protein</topology>
    </subcellularLocation>
</comment>
<reference evidence="5" key="1">
    <citation type="journal article" date="2023" name="Commun. Biol.">
        <title>Genome analysis of Parmales, the sister group of diatoms, reveals the evolutionary specialization of diatoms from phago-mixotrophs to photoautotrophs.</title>
        <authorList>
            <person name="Ban H."/>
            <person name="Sato S."/>
            <person name="Yoshikawa S."/>
            <person name="Yamada K."/>
            <person name="Nakamura Y."/>
            <person name="Ichinomiya M."/>
            <person name="Sato N."/>
            <person name="Blanc-Mathieu R."/>
            <person name="Endo H."/>
            <person name="Kuwata A."/>
            <person name="Ogata H."/>
        </authorList>
    </citation>
    <scope>NUCLEOTIDE SEQUENCE [LARGE SCALE GENOMIC DNA]</scope>
</reference>
<keyword evidence="2" id="KW-1133">Transmembrane helix</keyword>
<accession>A0A9W7G3G5</accession>
<evidence type="ECO:0000256" key="2">
    <source>
        <dbReference type="SAM" id="Phobius"/>
    </source>
</evidence>
<keyword evidence="2" id="KW-0472">Membrane</keyword>
<proteinExistence type="predicted"/>
<feature type="transmembrane region" description="Helical" evidence="2">
    <location>
        <begin position="283"/>
        <end position="301"/>
    </location>
</feature>
<name>A0A9W7G3G5_9STRA</name>
<dbReference type="EMBL" id="BRYA01000722">
    <property type="protein sequence ID" value="GMI30748.1"/>
    <property type="molecule type" value="Genomic_DNA"/>
</dbReference>
<sequence length="457" mass="47883">MDEGRGGGGGGGGRRAIVGAFILHFVGLGILYSGGLYVVPVQRSLGVSREQASLVPATFTASMLFCSLAAGKVFDWWSKKQVDRKEGGENVVWMGLPIAAGGLVSFVGLFLLSYVEIVEVAFFLSMLVGAGASLFAIPSITIVQSWYGERTRAKATGLAMAGSGLGNFVYAIGLQKLISHFDGEGGGGEGGGGEGWRKALRVEAGVSLGLVFFGSTLIFRKMEEKRGGNGDSGANQLTFIECMRTRPLLTVTAFKAIFAFGYLNFFVHIVAFCEGIGLSTEDSSLALSLVGICSIVGRVVIGIAADKAGTKNCLLASMVILAGCVGLWPQVKATSEGKVHVMVLSGCYGFFAGAFPSLPPSIVAEYYIKVANNSLFQIVGVQFFLETLGALVGPVLVGKLFDTTGDYEAGAWMTFGVMVVGIGVLASINNVKNFERKLAESGIKVRTTSDDGSNAIL</sequence>
<dbReference type="PANTHER" id="PTHR11360">
    <property type="entry name" value="MONOCARBOXYLATE TRANSPORTER"/>
    <property type="match status" value="1"/>
</dbReference>
<protein>
    <recommendedName>
        <fullName evidence="3">Major facilitator superfamily (MFS) profile domain-containing protein</fullName>
    </recommendedName>
</protein>
<feature type="transmembrane region" description="Helical" evidence="2">
    <location>
        <begin position="120"/>
        <end position="143"/>
    </location>
</feature>
<dbReference type="Pfam" id="PF07690">
    <property type="entry name" value="MFS_1"/>
    <property type="match status" value="1"/>
</dbReference>
<dbReference type="PROSITE" id="PS50850">
    <property type="entry name" value="MFS"/>
    <property type="match status" value="1"/>
</dbReference>
<feature type="transmembrane region" description="Helical" evidence="2">
    <location>
        <begin position="409"/>
        <end position="428"/>
    </location>
</feature>
<dbReference type="GO" id="GO:0022857">
    <property type="term" value="F:transmembrane transporter activity"/>
    <property type="evidence" value="ECO:0007669"/>
    <property type="project" value="InterPro"/>
</dbReference>
<dbReference type="InterPro" id="IPR050327">
    <property type="entry name" value="Proton-linked_MCT"/>
</dbReference>
<feature type="transmembrane region" description="Helical" evidence="2">
    <location>
        <begin position="16"/>
        <end position="39"/>
    </location>
</feature>
<dbReference type="InterPro" id="IPR020846">
    <property type="entry name" value="MFS_dom"/>
</dbReference>
<dbReference type="AlphaFoldDB" id="A0A9W7G3G5"/>
<dbReference type="InterPro" id="IPR011701">
    <property type="entry name" value="MFS"/>
</dbReference>
<feature type="transmembrane region" description="Helical" evidence="2">
    <location>
        <begin position="313"/>
        <end position="331"/>
    </location>
</feature>
<dbReference type="SUPFAM" id="SSF103473">
    <property type="entry name" value="MFS general substrate transporter"/>
    <property type="match status" value="1"/>
</dbReference>
<feature type="transmembrane region" description="Helical" evidence="2">
    <location>
        <begin position="155"/>
        <end position="173"/>
    </location>
</feature>
<keyword evidence="2" id="KW-0812">Transmembrane</keyword>
<dbReference type="PANTHER" id="PTHR11360:SF284">
    <property type="entry name" value="EG:103B4.3 PROTEIN-RELATED"/>
    <property type="match status" value="1"/>
</dbReference>
<feature type="transmembrane region" description="Helical" evidence="2">
    <location>
        <begin position="91"/>
        <end position="114"/>
    </location>
</feature>
<dbReference type="Gene3D" id="1.20.1250.20">
    <property type="entry name" value="MFS general substrate transporter like domains"/>
    <property type="match status" value="2"/>
</dbReference>
<feature type="transmembrane region" description="Helical" evidence="2">
    <location>
        <begin position="51"/>
        <end position="70"/>
    </location>
</feature>
<dbReference type="Proteomes" id="UP001165065">
    <property type="component" value="Unassembled WGS sequence"/>
</dbReference>
<evidence type="ECO:0000259" key="3">
    <source>
        <dbReference type="PROSITE" id="PS50850"/>
    </source>
</evidence>
<feature type="transmembrane region" description="Helical" evidence="2">
    <location>
        <begin position="343"/>
        <end position="368"/>
    </location>
</feature>
<evidence type="ECO:0000313" key="4">
    <source>
        <dbReference type="EMBL" id="GMI30748.1"/>
    </source>
</evidence>